<reference evidence="1" key="2">
    <citation type="submission" date="2023-07" db="EMBL/GenBank/DDBJ databases">
        <authorList>
            <consortium name="Lawrence Berkeley National Laboratory"/>
            <person name="Haridas S."/>
            <person name="Hensen N."/>
            <person name="Bonometti L."/>
            <person name="Westerberg I."/>
            <person name="Brannstrom I.O."/>
            <person name="Guillou S."/>
            <person name="Cros-Aarteil S."/>
            <person name="Calhoun S."/>
            <person name="Kuo A."/>
            <person name="Mondo S."/>
            <person name="Pangilinan J."/>
            <person name="Riley R."/>
            <person name="LaButti K."/>
            <person name="Andreopoulos B."/>
            <person name="Lipzen A."/>
            <person name="Chen C."/>
            <person name="Yanf M."/>
            <person name="Daum C."/>
            <person name="Ng V."/>
            <person name="Clum A."/>
            <person name="Steindorff A."/>
            <person name="Ohm R."/>
            <person name="Martin F."/>
            <person name="Silar P."/>
            <person name="Natvig D."/>
            <person name="Lalanne C."/>
            <person name="Gautier V."/>
            <person name="Ament-velasquez S.L."/>
            <person name="Kruys A."/>
            <person name="Hutchinson M.I."/>
            <person name="Powell A.J."/>
            <person name="Barry K."/>
            <person name="Miller A.N."/>
            <person name="Grigoriev I.V."/>
            <person name="Debuchy R."/>
            <person name="Gladieux P."/>
            <person name="Thoren M.H."/>
            <person name="Johannesson H."/>
        </authorList>
    </citation>
    <scope>NUCLEOTIDE SEQUENCE</scope>
    <source>
        <strain evidence="1">FGSC 1904</strain>
    </source>
</reference>
<dbReference type="AlphaFoldDB" id="A0AAE0P9D2"/>
<dbReference type="Proteomes" id="UP001281003">
    <property type="component" value="Unassembled WGS sequence"/>
</dbReference>
<dbReference type="PANTHER" id="PTHR37852">
    <property type="entry name" value="YALI0B21208P"/>
    <property type="match status" value="1"/>
</dbReference>
<protein>
    <submittedName>
        <fullName evidence="1">Uncharacterized protein</fullName>
    </submittedName>
</protein>
<reference evidence="1" key="1">
    <citation type="journal article" date="2023" name="Mol. Phylogenet. Evol.">
        <title>Genome-scale phylogeny and comparative genomics of the fungal order Sordariales.</title>
        <authorList>
            <person name="Hensen N."/>
            <person name="Bonometti L."/>
            <person name="Westerberg I."/>
            <person name="Brannstrom I.O."/>
            <person name="Guillou S."/>
            <person name="Cros-Aarteil S."/>
            <person name="Calhoun S."/>
            <person name="Haridas S."/>
            <person name="Kuo A."/>
            <person name="Mondo S."/>
            <person name="Pangilinan J."/>
            <person name="Riley R."/>
            <person name="LaButti K."/>
            <person name="Andreopoulos B."/>
            <person name="Lipzen A."/>
            <person name="Chen C."/>
            <person name="Yan M."/>
            <person name="Daum C."/>
            <person name="Ng V."/>
            <person name="Clum A."/>
            <person name="Steindorff A."/>
            <person name="Ohm R.A."/>
            <person name="Martin F."/>
            <person name="Silar P."/>
            <person name="Natvig D.O."/>
            <person name="Lalanne C."/>
            <person name="Gautier V."/>
            <person name="Ament-Velasquez S.L."/>
            <person name="Kruys A."/>
            <person name="Hutchinson M.I."/>
            <person name="Powell A.J."/>
            <person name="Barry K."/>
            <person name="Miller A.N."/>
            <person name="Grigoriev I.V."/>
            <person name="Debuchy R."/>
            <person name="Gladieux P."/>
            <person name="Hiltunen Thoren M."/>
            <person name="Johannesson H."/>
        </authorList>
    </citation>
    <scope>NUCLEOTIDE SEQUENCE</scope>
    <source>
        <strain evidence="1">FGSC 1904</strain>
    </source>
</reference>
<dbReference type="EMBL" id="JAUTDP010000010">
    <property type="protein sequence ID" value="KAK3395734.1"/>
    <property type="molecule type" value="Genomic_DNA"/>
</dbReference>
<evidence type="ECO:0000313" key="1">
    <source>
        <dbReference type="EMBL" id="KAK3395734.1"/>
    </source>
</evidence>
<name>A0AAE0P9D2_SORBR</name>
<evidence type="ECO:0000313" key="2">
    <source>
        <dbReference type="Proteomes" id="UP001281003"/>
    </source>
</evidence>
<keyword evidence="2" id="KW-1185">Reference proteome</keyword>
<accession>A0AAE0P9D2</accession>
<sequence>MPTITQQEPPKAAVPEPVPEYVTKCRLSIPDAVRIPLASSTALLIGFTLGFSQGMKTAGMRFRAEHAHKLPTTKMGWYFYHKSKNYSSIWGGAKEGARMGAKICFWTTAMFGIEHMFDSYRGTADVFNTVTACVTVSGAFSLWNRFSLPMAARTTKTALVVGIAYGGLQDVAGIARGRPIGYAEFVKRRLGYPKNTFDENQKERVI</sequence>
<organism evidence="1 2">
    <name type="scientific">Sordaria brevicollis</name>
    <dbReference type="NCBI Taxonomy" id="83679"/>
    <lineage>
        <taxon>Eukaryota</taxon>
        <taxon>Fungi</taxon>
        <taxon>Dikarya</taxon>
        <taxon>Ascomycota</taxon>
        <taxon>Pezizomycotina</taxon>
        <taxon>Sordariomycetes</taxon>
        <taxon>Sordariomycetidae</taxon>
        <taxon>Sordariales</taxon>
        <taxon>Sordariaceae</taxon>
        <taxon>Sordaria</taxon>
    </lineage>
</organism>
<dbReference type="PANTHER" id="PTHR37852:SF1">
    <property type="entry name" value="HIG1 DOMAIN-CONTAINING PROTEIN"/>
    <property type="match status" value="1"/>
</dbReference>
<proteinExistence type="predicted"/>
<gene>
    <name evidence="1" type="ORF">B0T20DRAFT_44321</name>
</gene>
<comment type="caution">
    <text evidence="1">The sequence shown here is derived from an EMBL/GenBank/DDBJ whole genome shotgun (WGS) entry which is preliminary data.</text>
</comment>